<proteinExistence type="predicted"/>
<organism evidence="2 3">
    <name type="scientific">Rhamnusium bicolor</name>
    <dbReference type="NCBI Taxonomy" id="1586634"/>
    <lineage>
        <taxon>Eukaryota</taxon>
        <taxon>Metazoa</taxon>
        <taxon>Ecdysozoa</taxon>
        <taxon>Arthropoda</taxon>
        <taxon>Hexapoda</taxon>
        <taxon>Insecta</taxon>
        <taxon>Pterygota</taxon>
        <taxon>Neoptera</taxon>
        <taxon>Endopterygota</taxon>
        <taxon>Coleoptera</taxon>
        <taxon>Polyphaga</taxon>
        <taxon>Cucujiformia</taxon>
        <taxon>Chrysomeloidea</taxon>
        <taxon>Cerambycidae</taxon>
        <taxon>Lepturinae</taxon>
        <taxon>Rhagiini</taxon>
        <taxon>Rhamnusium</taxon>
    </lineage>
</organism>
<evidence type="ECO:0000313" key="3">
    <source>
        <dbReference type="Proteomes" id="UP001162156"/>
    </source>
</evidence>
<sequence>MLDTLKIMFAGSYLPIRLPNLMCPILNGIKNIVSNGKRMGNITQPKLQWLKNVHIGQNIFIKKTVYDSCFMLSRNGSQFVKNMAKSVFEELTLKNSSVTGKTSNRVKKDATRPPLDPTKLKAIYVDQSLEGGQCIEADSAAASDGLEKSETYDALLRIGDALL</sequence>
<keyword evidence="3" id="KW-1185">Reference proteome</keyword>
<dbReference type="PANTHER" id="PTHR14628:SF1">
    <property type="entry name" value="BEN DOMAIN-CONTAINING PROTEIN 5"/>
    <property type="match status" value="1"/>
</dbReference>
<evidence type="ECO:0000313" key="2">
    <source>
        <dbReference type="EMBL" id="KAJ8942431.1"/>
    </source>
</evidence>
<comment type="caution">
    <text evidence="2">The sequence shown here is derived from an EMBL/GenBank/DDBJ whole genome shotgun (WGS) entry which is preliminary data.</text>
</comment>
<dbReference type="PANTHER" id="PTHR14628">
    <property type="entry name" value="BEN DOMAIN-CONTAINING PROTEIN 5"/>
    <property type="match status" value="1"/>
</dbReference>
<accession>A0AAV8XTR2</accession>
<protein>
    <recommendedName>
        <fullName evidence="1">BEN domain-containing protein</fullName>
    </recommendedName>
</protein>
<dbReference type="GO" id="GO:0003677">
    <property type="term" value="F:DNA binding"/>
    <property type="evidence" value="ECO:0007669"/>
    <property type="project" value="InterPro"/>
</dbReference>
<dbReference type="InterPro" id="IPR040391">
    <property type="entry name" value="BEND5"/>
</dbReference>
<dbReference type="Gene3D" id="1.10.10.2590">
    <property type="entry name" value="BEN domain"/>
    <property type="match status" value="1"/>
</dbReference>
<dbReference type="Pfam" id="PF10523">
    <property type="entry name" value="BEN"/>
    <property type="match status" value="1"/>
</dbReference>
<dbReference type="GO" id="GO:0045892">
    <property type="term" value="P:negative regulation of DNA-templated transcription"/>
    <property type="evidence" value="ECO:0007669"/>
    <property type="project" value="InterPro"/>
</dbReference>
<feature type="domain" description="BEN" evidence="1">
    <location>
        <begin position="56"/>
        <end position="163"/>
    </location>
</feature>
<gene>
    <name evidence="2" type="ORF">NQ314_010073</name>
</gene>
<dbReference type="PROSITE" id="PS51457">
    <property type="entry name" value="BEN"/>
    <property type="match status" value="1"/>
</dbReference>
<name>A0AAV8XTR2_9CUCU</name>
<reference evidence="2" key="1">
    <citation type="journal article" date="2023" name="Insect Mol. Biol.">
        <title>Genome sequencing provides insights into the evolution of gene families encoding plant cell wall-degrading enzymes in longhorned beetles.</title>
        <authorList>
            <person name="Shin N.R."/>
            <person name="Okamura Y."/>
            <person name="Kirsch R."/>
            <person name="Pauchet Y."/>
        </authorList>
    </citation>
    <scope>NUCLEOTIDE SEQUENCE</scope>
    <source>
        <strain evidence="2">RBIC_L_NR</strain>
    </source>
</reference>
<dbReference type="AlphaFoldDB" id="A0AAV8XTR2"/>
<dbReference type="InterPro" id="IPR018379">
    <property type="entry name" value="BEN_domain"/>
</dbReference>
<dbReference type="EMBL" id="JANEYF010002766">
    <property type="protein sequence ID" value="KAJ8942431.1"/>
    <property type="molecule type" value="Genomic_DNA"/>
</dbReference>
<evidence type="ECO:0000259" key="1">
    <source>
        <dbReference type="PROSITE" id="PS51457"/>
    </source>
</evidence>
<dbReference type="Proteomes" id="UP001162156">
    <property type="component" value="Unassembled WGS sequence"/>
</dbReference>